<dbReference type="GO" id="GO:0016020">
    <property type="term" value="C:membrane"/>
    <property type="evidence" value="ECO:0007669"/>
    <property type="project" value="UniProtKB-SubCell"/>
</dbReference>
<evidence type="ECO:0000256" key="5">
    <source>
        <dbReference type="SAM" id="Coils"/>
    </source>
</evidence>
<evidence type="ECO:0000256" key="7">
    <source>
        <dbReference type="SAM" id="Phobius"/>
    </source>
</evidence>
<feature type="domain" description="SUN" evidence="8">
    <location>
        <begin position="203"/>
        <end position="385"/>
    </location>
</feature>
<keyword evidence="2 7" id="KW-0812">Transmembrane</keyword>
<keyword evidence="3 7" id="KW-1133">Transmembrane helix</keyword>
<dbReference type="PANTHER" id="PTHR12911:SF8">
    <property type="entry name" value="KLAROID PROTEIN-RELATED"/>
    <property type="match status" value="1"/>
</dbReference>
<comment type="subcellular location">
    <subcellularLocation>
        <location evidence="1">Membrane</location>
    </subcellularLocation>
</comment>
<keyword evidence="10" id="KW-1185">Reference proteome</keyword>
<dbReference type="PANTHER" id="PTHR12911">
    <property type="entry name" value="SAD1/UNC-84-LIKE PROTEIN-RELATED"/>
    <property type="match status" value="1"/>
</dbReference>
<keyword evidence="4 7" id="KW-0472">Membrane</keyword>
<evidence type="ECO:0000256" key="3">
    <source>
        <dbReference type="ARBA" id="ARBA00022989"/>
    </source>
</evidence>
<feature type="region of interest" description="Disordered" evidence="6">
    <location>
        <begin position="1"/>
        <end position="83"/>
    </location>
</feature>
<evidence type="ECO:0000259" key="8">
    <source>
        <dbReference type="PROSITE" id="PS51469"/>
    </source>
</evidence>
<protein>
    <submittedName>
        <fullName evidence="9">SUN domain-containing protein</fullName>
    </submittedName>
</protein>
<evidence type="ECO:0000256" key="1">
    <source>
        <dbReference type="ARBA" id="ARBA00004370"/>
    </source>
</evidence>
<feature type="coiled-coil region" evidence="5">
    <location>
        <begin position="121"/>
        <end position="177"/>
    </location>
</feature>
<dbReference type="InterPro" id="IPR045119">
    <property type="entry name" value="SUN1-5"/>
</dbReference>
<dbReference type="AlphaFoldDB" id="A0AAX4P5X4"/>
<sequence>MAVGTRRRATKSSAAPREASPPPRRKPTRRSAKVDSRGASDGEPRTPSRSPQRPFTPVSKPKAAAARAMEDATDLVHSAPTPRTAPTPAVLAAFVVAIVLSGVLSTLVVPRFQPEYRGAGEEQLGAALANAERRLAKLEANAGKVPKHSHSDLESAIGDAQRRLKKLEDVLAERQAEHRSGKKADRYSQADYASLEANGRVIGHSDLYPRAGDPWLLPTRDGDWFLFSLPYVKGLPRVVSALARAAFPVHPRAGHWLLSSPPSGAELPGHCLPLGGSKGHVDVALRKAVTLKSVAVEHIPKISAFNITTAPKDMTLYAILGRGEEAEMRELASFVYSIQGPPVQVFPVTKGEGAVVSRVRLQVNSNHGSESYTCLYRFRAYGDPAPDQ</sequence>
<accession>A0AAX4P5X4</accession>
<dbReference type="GO" id="GO:0043495">
    <property type="term" value="F:protein-membrane adaptor activity"/>
    <property type="evidence" value="ECO:0007669"/>
    <property type="project" value="TreeGrafter"/>
</dbReference>
<dbReference type="InterPro" id="IPR012919">
    <property type="entry name" value="SUN_dom"/>
</dbReference>
<feature type="compositionally biased region" description="Basic residues" evidence="6">
    <location>
        <begin position="1"/>
        <end position="10"/>
    </location>
</feature>
<evidence type="ECO:0000313" key="10">
    <source>
        <dbReference type="Proteomes" id="UP001472866"/>
    </source>
</evidence>
<dbReference type="Pfam" id="PF07738">
    <property type="entry name" value="Sad1_UNC"/>
    <property type="match status" value="1"/>
</dbReference>
<dbReference type="EMBL" id="CP151504">
    <property type="protein sequence ID" value="WZN61333.1"/>
    <property type="molecule type" value="Genomic_DNA"/>
</dbReference>
<evidence type="ECO:0000256" key="2">
    <source>
        <dbReference type="ARBA" id="ARBA00022692"/>
    </source>
</evidence>
<name>A0AAX4P5X4_9CHLO</name>
<dbReference type="PROSITE" id="PS51469">
    <property type="entry name" value="SUN"/>
    <property type="match status" value="1"/>
</dbReference>
<evidence type="ECO:0000313" key="9">
    <source>
        <dbReference type="EMBL" id="WZN61333.1"/>
    </source>
</evidence>
<evidence type="ECO:0000256" key="6">
    <source>
        <dbReference type="SAM" id="MobiDB-lite"/>
    </source>
</evidence>
<dbReference type="Proteomes" id="UP001472866">
    <property type="component" value="Chromosome 04"/>
</dbReference>
<feature type="transmembrane region" description="Helical" evidence="7">
    <location>
        <begin position="89"/>
        <end position="109"/>
    </location>
</feature>
<dbReference type="Gene3D" id="2.60.120.260">
    <property type="entry name" value="Galactose-binding domain-like"/>
    <property type="match status" value="1"/>
</dbReference>
<feature type="compositionally biased region" description="Basic and acidic residues" evidence="6">
    <location>
        <begin position="32"/>
        <end position="46"/>
    </location>
</feature>
<keyword evidence="5" id="KW-0175">Coiled coil</keyword>
<organism evidence="9 10">
    <name type="scientific">Chloropicon roscoffensis</name>
    <dbReference type="NCBI Taxonomy" id="1461544"/>
    <lineage>
        <taxon>Eukaryota</taxon>
        <taxon>Viridiplantae</taxon>
        <taxon>Chlorophyta</taxon>
        <taxon>Chloropicophyceae</taxon>
        <taxon>Chloropicales</taxon>
        <taxon>Chloropicaceae</taxon>
        <taxon>Chloropicon</taxon>
    </lineage>
</organism>
<proteinExistence type="predicted"/>
<reference evidence="9 10" key="1">
    <citation type="submission" date="2024-03" db="EMBL/GenBank/DDBJ databases">
        <title>Complete genome sequence of the green alga Chloropicon roscoffensis RCC1871.</title>
        <authorList>
            <person name="Lemieux C."/>
            <person name="Pombert J.-F."/>
            <person name="Otis C."/>
            <person name="Turmel M."/>
        </authorList>
    </citation>
    <scope>NUCLEOTIDE SEQUENCE [LARGE SCALE GENOMIC DNA]</scope>
    <source>
        <strain evidence="9 10">RCC1871</strain>
    </source>
</reference>
<evidence type="ECO:0000256" key="4">
    <source>
        <dbReference type="ARBA" id="ARBA00023136"/>
    </source>
</evidence>
<dbReference type="GO" id="GO:0005635">
    <property type="term" value="C:nuclear envelope"/>
    <property type="evidence" value="ECO:0007669"/>
    <property type="project" value="TreeGrafter"/>
</dbReference>
<gene>
    <name evidence="9" type="ORF">HKI87_04g28680</name>
</gene>